<dbReference type="SMART" id="SM00413">
    <property type="entry name" value="ETS"/>
    <property type="match status" value="1"/>
</dbReference>
<dbReference type="PANTHER" id="PTHR11849">
    <property type="entry name" value="ETS"/>
    <property type="match status" value="1"/>
</dbReference>
<dbReference type="PROSITE" id="PS50061">
    <property type="entry name" value="ETS_DOMAIN_3"/>
    <property type="match status" value="1"/>
</dbReference>
<dbReference type="PANTHER" id="PTHR11849:SF21">
    <property type="entry name" value="ETS DOMAIN-CONTAINING PROTEIN ELK-4"/>
    <property type="match status" value="1"/>
</dbReference>
<dbReference type="GO" id="GO:0000981">
    <property type="term" value="F:DNA-binding transcription factor activity, RNA polymerase II-specific"/>
    <property type="evidence" value="ECO:0007669"/>
    <property type="project" value="TreeGrafter"/>
</dbReference>
<dbReference type="Pfam" id="PF00178">
    <property type="entry name" value="Ets"/>
    <property type="match status" value="1"/>
</dbReference>
<dbReference type="InterPro" id="IPR000418">
    <property type="entry name" value="Ets_dom"/>
</dbReference>
<dbReference type="PRINTS" id="PR00454">
    <property type="entry name" value="ETSDOMAIN"/>
</dbReference>
<protein>
    <submittedName>
        <fullName evidence="7">ETS transcription factor ELK4</fullName>
    </submittedName>
</protein>
<dbReference type="GeneTree" id="ENSGT00940000158900"/>
<dbReference type="InParanoid" id="A0A673ZMZ4"/>
<proteinExistence type="inferred from homology"/>
<dbReference type="GO" id="GO:0005634">
    <property type="term" value="C:nucleus"/>
    <property type="evidence" value="ECO:0007669"/>
    <property type="project" value="UniProtKB-SubCell"/>
</dbReference>
<reference evidence="7" key="1">
    <citation type="submission" date="2025-08" db="UniProtKB">
        <authorList>
            <consortium name="Ensembl"/>
        </authorList>
    </citation>
    <scope>IDENTIFICATION</scope>
</reference>
<keyword evidence="8" id="KW-1185">Reference proteome</keyword>
<evidence type="ECO:0000256" key="3">
    <source>
        <dbReference type="RuleBase" id="RU004019"/>
    </source>
</evidence>
<evidence type="ECO:0000256" key="4">
    <source>
        <dbReference type="SAM" id="MobiDB-lite"/>
    </source>
</evidence>
<dbReference type="PROSITE" id="PS00345">
    <property type="entry name" value="ETS_DOMAIN_1"/>
    <property type="match status" value="1"/>
</dbReference>
<evidence type="ECO:0000256" key="1">
    <source>
        <dbReference type="ARBA" id="ARBA00005562"/>
    </source>
</evidence>
<reference evidence="7" key="2">
    <citation type="submission" date="2025-09" db="UniProtKB">
        <authorList>
            <consortium name="Ensembl"/>
        </authorList>
    </citation>
    <scope>IDENTIFICATION</scope>
</reference>
<dbReference type="Ensembl" id="ENSSTUT00000050173.1">
    <property type="protein sequence ID" value="ENSSTUP00000048095.1"/>
    <property type="gene ID" value="ENSSTUG00000020214.1"/>
</dbReference>
<dbReference type="GO" id="GO:0030154">
    <property type="term" value="P:cell differentiation"/>
    <property type="evidence" value="ECO:0007669"/>
    <property type="project" value="TreeGrafter"/>
</dbReference>
<comment type="subcellular location">
    <subcellularLocation>
        <location evidence="3">Nucleus</location>
    </subcellularLocation>
</comment>
<feature type="domain" description="ETS" evidence="6">
    <location>
        <begin position="5"/>
        <end position="85"/>
    </location>
</feature>
<keyword evidence="2 3" id="KW-0238">DNA-binding</keyword>
<feature type="compositionally biased region" description="Basic and acidic residues" evidence="4">
    <location>
        <begin position="113"/>
        <end position="126"/>
    </location>
</feature>
<dbReference type="Gene3D" id="1.10.10.10">
    <property type="entry name" value="Winged helix-like DNA-binding domain superfamily/Winged helix DNA-binding domain"/>
    <property type="match status" value="1"/>
</dbReference>
<evidence type="ECO:0000313" key="7">
    <source>
        <dbReference type="Ensembl" id="ENSSTUP00000048095.1"/>
    </source>
</evidence>
<dbReference type="SUPFAM" id="SSF46785">
    <property type="entry name" value="Winged helix' DNA-binding domain"/>
    <property type="match status" value="1"/>
</dbReference>
<feature type="chain" id="PRO_5025689086" evidence="5">
    <location>
        <begin position="22"/>
        <end position="527"/>
    </location>
</feature>
<feature type="region of interest" description="Disordered" evidence="4">
    <location>
        <begin position="311"/>
        <end position="330"/>
    </location>
</feature>
<keyword evidence="5" id="KW-0732">Signal</keyword>
<feature type="region of interest" description="Disordered" evidence="4">
    <location>
        <begin position="96"/>
        <end position="146"/>
    </location>
</feature>
<dbReference type="GO" id="GO:0043565">
    <property type="term" value="F:sequence-specific DNA binding"/>
    <property type="evidence" value="ECO:0007669"/>
    <property type="project" value="InterPro"/>
</dbReference>
<sequence length="527" mass="57711">MDSSVTLWQFLLQLLLDPTNDQLICWTNEEGEFKLLQAEEVAKLWGTRKNKPSMNYDKLSRALRYYYDKNIIKKVNGQKFVYRFVSYPDILKGDASARPEGEGCAGGSLPLSERGDNNSRDGEGGDRGGGMTATQGSSTKPSNRNDYIHSGLYTSFTLTSLQNGRQLFKSIKMENPADKMADRKSNTQAQDPLSQQPMLSPSVIKFGTTPPKRSPPVTIETPNPPLCPSMGDVVMTHSVLLPQAVCAFEQAKPMESSSLRILNSFSLSELPTRSPSPSIVPDSTQELVIDSDIESISSQPTETQIQVVRKTHTRTQPTATWRPSPSSPQSRRLLNMKMDLAFMFLLSVIQLLSPPPIFQVQSFGQMSGGEVCVENRDKGGNREMSLSPLCVSGHITGGKARKPPKVLELSTPTLVVTTSDLSPMNLYSPSLPTASLTPALLQTPTLLLTPSPLLSNIHFWSTLSPVAPLSPATRRQQGAHTLFQVRTHPHSPHSILTHPSQGTLQSPLHFSLSLILLSVLVLSVSSI</sequence>
<keyword evidence="3" id="KW-0539">Nucleus</keyword>
<dbReference type="FunCoup" id="A0A673ZMZ4">
    <property type="interactions" value="2844"/>
</dbReference>
<feature type="compositionally biased region" description="Polar residues" evidence="4">
    <location>
        <begin position="132"/>
        <end position="145"/>
    </location>
</feature>
<dbReference type="InterPro" id="IPR036388">
    <property type="entry name" value="WH-like_DNA-bd_sf"/>
</dbReference>
<dbReference type="AlphaFoldDB" id="A0A673ZMZ4"/>
<dbReference type="PROSITE" id="PS00346">
    <property type="entry name" value="ETS_DOMAIN_2"/>
    <property type="match status" value="1"/>
</dbReference>
<evidence type="ECO:0000313" key="8">
    <source>
        <dbReference type="Proteomes" id="UP000472277"/>
    </source>
</evidence>
<dbReference type="InterPro" id="IPR036390">
    <property type="entry name" value="WH_DNA-bd_sf"/>
</dbReference>
<dbReference type="OMA" id="KDVESCG"/>
<name>A0A673ZMZ4_SALTR</name>
<comment type="similarity">
    <text evidence="1 3">Belongs to the ETS family.</text>
</comment>
<evidence type="ECO:0000256" key="2">
    <source>
        <dbReference type="ARBA" id="ARBA00023125"/>
    </source>
</evidence>
<evidence type="ECO:0000259" key="6">
    <source>
        <dbReference type="PROSITE" id="PS50061"/>
    </source>
</evidence>
<evidence type="ECO:0000256" key="5">
    <source>
        <dbReference type="SAM" id="SignalP"/>
    </source>
</evidence>
<accession>A0A673ZMZ4</accession>
<dbReference type="InterPro" id="IPR046328">
    <property type="entry name" value="ETS_fam"/>
</dbReference>
<organism evidence="7 8">
    <name type="scientific">Salmo trutta</name>
    <name type="common">Brown trout</name>
    <dbReference type="NCBI Taxonomy" id="8032"/>
    <lineage>
        <taxon>Eukaryota</taxon>
        <taxon>Metazoa</taxon>
        <taxon>Chordata</taxon>
        <taxon>Craniata</taxon>
        <taxon>Vertebrata</taxon>
        <taxon>Euteleostomi</taxon>
        <taxon>Actinopterygii</taxon>
        <taxon>Neopterygii</taxon>
        <taxon>Teleostei</taxon>
        <taxon>Protacanthopterygii</taxon>
        <taxon>Salmoniformes</taxon>
        <taxon>Salmonidae</taxon>
        <taxon>Salmoninae</taxon>
        <taxon>Salmo</taxon>
    </lineage>
</organism>
<feature type="signal peptide" evidence="5">
    <location>
        <begin position="1"/>
        <end position="21"/>
    </location>
</feature>
<dbReference type="Proteomes" id="UP000472277">
    <property type="component" value="Chromosome 16"/>
</dbReference>
<gene>
    <name evidence="7" type="primary">ELK4</name>
    <name evidence="7" type="synonym">elk4</name>
</gene>